<keyword evidence="3" id="KW-0472">Membrane</keyword>
<reference evidence="4 5" key="1">
    <citation type="submission" date="2016-12" db="EMBL/GenBank/DDBJ databases">
        <title>Diversity of luminous bacteria.</title>
        <authorList>
            <person name="Yoshizawa S."/>
            <person name="Kogure K."/>
        </authorList>
    </citation>
    <scope>NUCLEOTIDE SEQUENCE [LARGE SCALE GENOMIC DNA]</scope>
    <source>
        <strain evidence="4 5">SA4-48</strain>
    </source>
</reference>
<name>A0A2S7URM0_9GAMM</name>
<evidence type="ECO:0000313" key="5">
    <source>
        <dbReference type="Proteomes" id="UP000239007"/>
    </source>
</evidence>
<feature type="region of interest" description="Disordered" evidence="2">
    <location>
        <begin position="1"/>
        <end position="102"/>
    </location>
</feature>
<protein>
    <recommendedName>
        <fullName evidence="6">Heme biosynthesis operon protein HemX</fullName>
    </recommendedName>
</protein>
<feature type="transmembrane region" description="Helical" evidence="3">
    <location>
        <begin position="110"/>
        <end position="131"/>
    </location>
</feature>
<keyword evidence="3" id="KW-1133">Transmembrane helix</keyword>
<gene>
    <name evidence="4" type="ORF">BTO11_02285</name>
</gene>
<evidence type="ECO:0000256" key="3">
    <source>
        <dbReference type="SAM" id="Phobius"/>
    </source>
</evidence>
<feature type="compositionally biased region" description="Polar residues" evidence="2">
    <location>
        <begin position="28"/>
        <end position="44"/>
    </location>
</feature>
<keyword evidence="1" id="KW-0175">Coiled coil</keyword>
<comment type="caution">
    <text evidence="4">The sequence shown here is derived from an EMBL/GenBank/DDBJ whole genome shotgun (WGS) entry which is preliminary data.</text>
</comment>
<dbReference type="InterPro" id="IPR007470">
    <property type="entry name" value="HemX"/>
</dbReference>
<evidence type="ECO:0000313" key="4">
    <source>
        <dbReference type="EMBL" id="PQJ52593.1"/>
    </source>
</evidence>
<evidence type="ECO:0000256" key="2">
    <source>
        <dbReference type="SAM" id="MobiDB-lite"/>
    </source>
</evidence>
<dbReference type="PANTHER" id="PTHR38043:SF1">
    <property type="entry name" value="PROTEIN HEMX"/>
    <property type="match status" value="1"/>
</dbReference>
<feature type="coiled-coil region" evidence="1">
    <location>
        <begin position="151"/>
        <end position="178"/>
    </location>
</feature>
<dbReference type="EMBL" id="MSCH01000003">
    <property type="protein sequence ID" value="PQJ52593.1"/>
    <property type="molecule type" value="Genomic_DNA"/>
</dbReference>
<dbReference type="PANTHER" id="PTHR38043">
    <property type="entry name" value="PROTEIN HEMX"/>
    <property type="match status" value="1"/>
</dbReference>
<dbReference type="AlphaFoldDB" id="A0A2S7URM0"/>
<accession>A0A2S7URM0</accession>
<dbReference type="RefSeq" id="WP_105051057.1">
    <property type="nucleotide sequence ID" value="NZ_BMYG01000004.1"/>
</dbReference>
<keyword evidence="3" id="KW-0812">Transmembrane</keyword>
<dbReference type="Proteomes" id="UP000239007">
    <property type="component" value="Unassembled WGS sequence"/>
</dbReference>
<sequence length="454" mass="51169">MAQDKESKTSKTSNELTPQGENEVVDAKNSTAAKQDDSLSTQESLAKLESEVKQSRAAEKETKSKNTASSKAKASKTAEAKSTETSSSANSSKNAEKKIRTEKTKKPRSWLAIFAFIFSVAVSAFVGFFWWQSQLWFKNQEQLEQLKQQSIVNTQQMLNQLQTKLTQLEVMSEQKLNQTEDDTKQINDSLSSLAVRIKELGKSQPNYWLAAEAGYLINLAERRLLVEQDANTAIQLLLDANQRLTAMQDPSVFHIREALSEDIASLYSIKQPDSDSVYLALSGLIEETKTIKFAQVYIPKPNANVTKEQHVSSEVNDWSDNLLISVRRFFGNFITITRRDAAIQPQLPADQKWFVRSNLTTQMLMAQNAVVDKNQAIYDDALKKIEDWILQYFDASDTRVAAVTMTLIELKQKDIGLVLPEELNAQPLIANYLQKQISLREKVSEDDQGQGKDK</sequence>
<feature type="compositionally biased region" description="Low complexity" evidence="2">
    <location>
        <begin position="65"/>
        <end position="75"/>
    </location>
</feature>
<dbReference type="OrthoDB" id="5739852at2"/>
<feature type="compositionally biased region" description="Low complexity" evidence="2">
    <location>
        <begin position="83"/>
        <end position="93"/>
    </location>
</feature>
<proteinExistence type="predicted"/>
<evidence type="ECO:0000256" key="1">
    <source>
        <dbReference type="SAM" id="Coils"/>
    </source>
</evidence>
<organism evidence="4 5">
    <name type="scientific">Psychrosphaera saromensis</name>
    <dbReference type="NCBI Taxonomy" id="716813"/>
    <lineage>
        <taxon>Bacteria</taxon>
        <taxon>Pseudomonadati</taxon>
        <taxon>Pseudomonadota</taxon>
        <taxon>Gammaproteobacteria</taxon>
        <taxon>Alteromonadales</taxon>
        <taxon>Pseudoalteromonadaceae</taxon>
        <taxon>Psychrosphaera</taxon>
    </lineage>
</organism>
<feature type="compositionally biased region" description="Basic and acidic residues" evidence="2">
    <location>
        <begin position="46"/>
        <end position="64"/>
    </location>
</feature>
<dbReference type="Pfam" id="PF04375">
    <property type="entry name" value="HemX"/>
    <property type="match status" value="1"/>
</dbReference>
<evidence type="ECO:0008006" key="6">
    <source>
        <dbReference type="Google" id="ProtNLM"/>
    </source>
</evidence>
<keyword evidence="5" id="KW-1185">Reference proteome</keyword>
<feature type="compositionally biased region" description="Polar residues" evidence="2">
    <location>
        <begin position="10"/>
        <end position="20"/>
    </location>
</feature>